<evidence type="ECO:0000313" key="1">
    <source>
        <dbReference type="EMBL" id="MBL0745438.1"/>
    </source>
</evidence>
<proteinExistence type="predicted"/>
<organism evidence="1 2">
    <name type="scientific">Chryseolinea lacunae</name>
    <dbReference type="NCBI Taxonomy" id="2801331"/>
    <lineage>
        <taxon>Bacteria</taxon>
        <taxon>Pseudomonadati</taxon>
        <taxon>Bacteroidota</taxon>
        <taxon>Cytophagia</taxon>
        <taxon>Cytophagales</taxon>
        <taxon>Fulvivirgaceae</taxon>
        <taxon>Chryseolinea</taxon>
    </lineage>
</organism>
<name>A0ABS1L1W8_9BACT</name>
<accession>A0ABS1L1W8</accession>
<evidence type="ECO:0008006" key="3">
    <source>
        <dbReference type="Google" id="ProtNLM"/>
    </source>
</evidence>
<dbReference type="EMBL" id="JAERRB010000016">
    <property type="protein sequence ID" value="MBL0745438.1"/>
    <property type="molecule type" value="Genomic_DNA"/>
</dbReference>
<comment type="caution">
    <text evidence="1">The sequence shown here is derived from an EMBL/GenBank/DDBJ whole genome shotgun (WGS) entry which is preliminary data.</text>
</comment>
<dbReference type="InterPro" id="IPR054233">
    <property type="entry name" value="DUF6958"/>
</dbReference>
<evidence type="ECO:0000313" key="2">
    <source>
        <dbReference type="Proteomes" id="UP000613030"/>
    </source>
</evidence>
<dbReference type="Pfam" id="PF22278">
    <property type="entry name" value="DUF6958"/>
    <property type="match status" value="1"/>
</dbReference>
<dbReference type="RefSeq" id="WP_202015865.1">
    <property type="nucleotide sequence ID" value="NZ_JAERRB010000016.1"/>
</dbReference>
<reference evidence="1 2" key="1">
    <citation type="submission" date="2021-01" db="EMBL/GenBank/DDBJ databases">
        <title>Chryseolinea sp. Jin1 Genome sequencing and assembly.</title>
        <authorList>
            <person name="Kim I."/>
        </authorList>
    </citation>
    <scope>NUCLEOTIDE SEQUENCE [LARGE SCALE GENOMIC DNA]</scope>
    <source>
        <strain evidence="1 2">Jin1</strain>
    </source>
</reference>
<keyword evidence="2" id="KW-1185">Reference proteome</keyword>
<sequence length="122" mass="14139">MENTSKREEVFRTLRADRREGVLLVKEEYDALSSFILSTIEKAEGLSLHDLLEKAHQEIGSRLEGDLAWKILQVKMDLEARGFLEIVTPTRKRHAFTIKLTRQGLSKIRYENQVAEWAVNDL</sequence>
<protein>
    <recommendedName>
        <fullName evidence="3">MarR family transcriptional regulator</fullName>
    </recommendedName>
</protein>
<gene>
    <name evidence="1" type="ORF">JI741_29675</name>
</gene>
<dbReference type="Proteomes" id="UP000613030">
    <property type="component" value="Unassembled WGS sequence"/>
</dbReference>